<dbReference type="InterPro" id="IPR042244">
    <property type="entry name" value="HypD_2_sf"/>
</dbReference>
<keyword evidence="3" id="KW-0408">Iron</keyword>
<accession>A0A7C3MIK8</accession>
<dbReference type="Gene3D" id="6.10.20.100">
    <property type="match status" value="1"/>
</dbReference>
<dbReference type="AlphaFoldDB" id="A0A7C3MIK8"/>
<evidence type="ECO:0000313" key="4">
    <source>
        <dbReference type="EMBL" id="HFX14008.1"/>
    </source>
</evidence>
<sequence length="352" mass="39591">MDIKEVVERIKKISKKKINIMEFCGTHTHEIFRYGIRQLLPENIHLLSGPGCPVCVTSEDDIDYIIDLAQNYDLGIITFGDLINVPGNNGSLNYLRAKGKEVIVVYSPLESINIAKQNPNKKYLLIGIGFETTVPNLAFTLIKAKEENIKNLYFLSLHKLTPPAMKAILDMGEIKIDGIIGPGHVSTIIGRKGWEELFNTYKIPFVIMGFKPEEILYGIYHLLKIIEEERPALINAYEKSVKEEGNKTALEYMYKVFKKGSANWRGLGTIEDSGLILNESFEEFDIRKIYPQKPNSLKSKNNYCRCGEVLRGVIKPTDCPLFGKSCTPESPKGPCMVSSEGTCSAYYIYGGE</sequence>
<evidence type="ECO:0000256" key="1">
    <source>
        <dbReference type="ARBA" id="ARBA00007888"/>
    </source>
</evidence>
<keyword evidence="2" id="KW-0479">Metal-binding</keyword>
<dbReference type="GO" id="GO:0070025">
    <property type="term" value="F:carbon monoxide binding"/>
    <property type="evidence" value="ECO:0007669"/>
    <property type="project" value="TreeGrafter"/>
</dbReference>
<evidence type="ECO:0000256" key="2">
    <source>
        <dbReference type="ARBA" id="ARBA00022723"/>
    </source>
</evidence>
<comment type="similarity">
    <text evidence="1">Belongs to the HypD family.</text>
</comment>
<gene>
    <name evidence="4" type="primary">hypD</name>
    <name evidence="4" type="ORF">ENW00_07695</name>
</gene>
<dbReference type="PANTHER" id="PTHR30149:SF0">
    <property type="entry name" value="HYDROGENASE MATURATION FACTOR HYPD"/>
    <property type="match status" value="1"/>
</dbReference>
<dbReference type="NCBIfam" id="TIGR00075">
    <property type="entry name" value="hypD"/>
    <property type="match status" value="1"/>
</dbReference>
<organism evidence="4">
    <name type="scientific">Dictyoglomus thermophilum</name>
    <dbReference type="NCBI Taxonomy" id="14"/>
    <lineage>
        <taxon>Bacteria</taxon>
        <taxon>Pseudomonadati</taxon>
        <taxon>Dictyoglomota</taxon>
        <taxon>Dictyoglomia</taxon>
        <taxon>Dictyoglomales</taxon>
        <taxon>Dictyoglomaceae</taxon>
        <taxon>Dictyoglomus</taxon>
    </lineage>
</organism>
<dbReference type="GO" id="GO:0051539">
    <property type="term" value="F:4 iron, 4 sulfur cluster binding"/>
    <property type="evidence" value="ECO:0007669"/>
    <property type="project" value="TreeGrafter"/>
</dbReference>
<protein>
    <submittedName>
        <fullName evidence="4">Hydrogenase formation protein HypD</fullName>
    </submittedName>
</protein>
<proteinExistence type="inferred from homology"/>
<reference evidence="4" key="1">
    <citation type="journal article" date="2020" name="mSystems">
        <title>Genome- and Community-Level Interaction Insights into Carbon Utilization and Element Cycling Functions of Hydrothermarchaeota in Hydrothermal Sediment.</title>
        <authorList>
            <person name="Zhou Z."/>
            <person name="Liu Y."/>
            <person name="Xu W."/>
            <person name="Pan J."/>
            <person name="Luo Z.H."/>
            <person name="Li M."/>
        </authorList>
    </citation>
    <scope>NUCLEOTIDE SEQUENCE [LARGE SCALE GENOMIC DNA]</scope>
    <source>
        <strain evidence="4">SpSt-81</strain>
    </source>
</reference>
<name>A0A7C3MIK8_DICTH</name>
<dbReference type="EMBL" id="DTIN01000033">
    <property type="protein sequence ID" value="HFX14008.1"/>
    <property type="molecule type" value="Genomic_DNA"/>
</dbReference>
<dbReference type="PANTHER" id="PTHR30149">
    <property type="entry name" value="HYDROGENASE PROTEIN ASSEMBLY PROTEIN HYPD"/>
    <property type="match status" value="1"/>
</dbReference>
<evidence type="ECO:0000256" key="3">
    <source>
        <dbReference type="ARBA" id="ARBA00023004"/>
    </source>
</evidence>
<dbReference type="Gene3D" id="3.40.50.11750">
    <property type="entry name" value="HypD, alpha/beta domain 1"/>
    <property type="match status" value="2"/>
</dbReference>
<comment type="caution">
    <text evidence="4">The sequence shown here is derived from an EMBL/GenBank/DDBJ whole genome shotgun (WGS) entry which is preliminary data.</text>
</comment>
<dbReference type="InterPro" id="IPR002780">
    <property type="entry name" value="Hyd_form_HypD"/>
</dbReference>
<dbReference type="Pfam" id="PF01924">
    <property type="entry name" value="HypD"/>
    <property type="match status" value="1"/>
</dbReference>
<dbReference type="GO" id="GO:0005506">
    <property type="term" value="F:iron ion binding"/>
    <property type="evidence" value="ECO:0007669"/>
    <property type="project" value="TreeGrafter"/>
</dbReference>
<dbReference type="PIRSF" id="PIRSF005622">
    <property type="entry name" value="Hydrgn_mat_hypD"/>
    <property type="match status" value="1"/>
</dbReference>
<dbReference type="GO" id="GO:0051604">
    <property type="term" value="P:protein maturation"/>
    <property type="evidence" value="ECO:0007669"/>
    <property type="project" value="TreeGrafter"/>
</dbReference>
<dbReference type="InterPro" id="IPR042243">
    <property type="entry name" value="HypD_1"/>
</dbReference>